<evidence type="ECO:0000313" key="9">
    <source>
        <dbReference type="Proteomes" id="UP000004095"/>
    </source>
</evidence>
<evidence type="ECO:0000256" key="3">
    <source>
        <dbReference type="ARBA" id="ARBA00023118"/>
    </source>
</evidence>
<feature type="active site" description="Proton donor" evidence="6">
    <location>
        <position position="44"/>
    </location>
</feature>
<feature type="active site" description="Proton acceptor" evidence="6">
    <location>
        <position position="29"/>
    </location>
</feature>
<keyword evidence="2" id="KW-0694">RNA-binding</keyword>
<evidence type="ECO:0000256" key="4">
    <source>
        <dbReference type="PIRNR" id="PIRNR005054"/>
    </source>
</evidence>
<comment type="similarity">
    <text evidence="1 4">Belongs to the CRISPR-associated protein Cas6/Cse3/CasE family.</text>
</comment>
<gene>
    <name evidence="8" type="ORF">M23134_00693</name>
</gene>
<dbReference type="GO" id="GO:0003723">
    <property type="term" value="F:RNA binding"/>
    <property type="evidence" value="ECO:0007669"/>
    <property type="project" value="UniProtKB-KW"/>
</dbReference>
<organism evidence="8 9">
    <name type="scientific">Microscilla marina ATCC 23134</name>
    <dbReference type="NCBI Taxonomy" id="313606"/>
    <lineage>
        <taxon>Bacteria</taxon>
        <taxon>Pseudomonadati</taxon>
        <taxon>Bacteroidota</taxon>
        <taxon>Cytophagia</taxon>
        <taxon>Cytophagales</taxon>
        <taxon>Microscillaceae</taxon>
        <taxon>Microscilla</taxon>
    </lineage>
</organism>
<dbReference type="EMBL" id="AAWS01000046">
    <property type="protein sequence ID" value="EAY25595.1"/>
    <property type="molecule type" value="Genomic_DNA"/>
</dbReference>
<dbReference type="Proteomes" id="UP000004095">
    <property type="component" value="Unassembled WGS sequence"/>
</dbReference>
<feature type="site" description="Transition state stabilizer" evidence="5">
    <location>
        <position position="56"/>
    </location>
</feature>
<dbReference type="CDD" id="cd21140">
    <property type="entry name" value="Cas6_I-like"/>
    <property type="match status" value="1"/>
</dbReference>
<dbReference type="AlphaFoldDB" id="A1ZVQ2"/>
<dbReference type="PIRSF" id="PIRSF005054">
    <property type="entry name" value="PF1131"/>
    <property type="match status" value="1"/>
</dbReference>
<dbReference type="InterPro" id="IPR010156">
    <property type="entry name" value="CRISPR-assoc_prot_Cas6"/>
</dbReference>
<accession>A1ZVQ2</accession>
<comment type="caution">
    <text evidence="8">The sequence shown here is derived from an EMBL/GenBank/DDBJ whole genome shotgun (WGS) entry which is preliminary data.</text>
</comment>
<evidence type="ECO:0000256" key="2">
    <source>
        <dbReference type="ARBA" id="ARBA00022884"/>
    </source>
</evidence>
<dbReference type="Gene3D" id="3.30.70.1890">
    <property type="match status" value="1"/>
</dbReference>
<dbReference type="GO" id="GO:0051607">
    <property type="term" value="P:defense response to virus"/>
    <property type="evidence" value="ECO:0007669"/>
    <property type="project" value="UniProtKB-KW"/>
</dbReference>
<name>A1ZVQ2_MICM2</name>
<dbReference type="Gene3D" id="3.30.70.1900">
    <property type="match status" value="1"/>
</dbReference>
<comment type="function">
    <text evidence="4">CRISPR (clustered regularly interspaced short palindromic repeat), is an adaptive immune system that provides protection against mobile genetic elements (viruses, transposable elements and conjugative plasmids). CRISPR clusters contain sequences complementary to antecedent mobile elements and target invading nucleic acids. CRISPR clusters are transcribed and processed into CRISPR RNA (crRNA).</text>
</comment>
<keyword evidence="3" id="KW-0051">Antiviral defense</keyword>
<proteinExistence type="inferred from homology"/>
<dbReference type="NCBIfam" id="TIGR01877">
    <property type="entry name" value="cas_cas6"/>
    <property type="match status" value="1"/>
</dbReference>
<dbReference type="PANTHER" id="PTHR36984:SF1">
    <property type="entry name" value="CRISPR-ASSOCIATED ENDORIBONUCLEASE CAS6 1"/>
    <property type="match status" value="1"/>
</dbReference>
<dbReference type="InterPro" id="IPR049435">
    <property type="entry name" value="Cas_Cas6_C"/>
</dbReference>
<dbReference type="Pfam" id="PF21350">
    <property type="entry name" value="Cas6_I-A"/>
    <property type="match status" value="1"/>
</dbReference>
<dbReference type="PANTHER" id="PTHR36984">
    <property type="entry name" value="CRISPR-ASSOCIATED ENDORIBONUCLEASE CAS6 1"/>
    <property type="match status" value="1"/>
</dbReference>
<sequence>MRFRLTLRRLSTPCNIPINYQSYISANIYRLLELADAQYAAFLHDKGYEGEGKRFKYFTFGQLKIPRGKWQMRESRMLINAPVVHLETSFLVDKTVEKFVAGVFQDQHLYINDAFAHNDFLIEQIEMLPTVAFGEMMRFSCQSPLIITRKNKHNKHCTYLAPGDALYHEIFIENLRSKHQTYLSQQLPHNGSNTQIPPQLEVLNNGKMSSKLITLKPWLKQGIKVKGCLFDFELTAPPEMLKVGFYGGFGSNCAQGFGMVEVI</sequence>
<feature type="domain" description="CRISPR associated protein Cas6 C-terminal" evidence="7">
    <location>
        <begin position="134"/>
        <end position="262"/>
    </location>
</feature>
<dbReference type="eggNOG" id="COG1583">
    <property type="taxonomic scope" value="Bacteria"/>
</dbReference>
<dbReference type="InterPro" id="IPR045747">
    <property type="entry name" value="CRISPR-assoc_prot_Cas6_N_sf"/>
</dbReference>
<evidence type="ECO:0000256" key="5">
    <source>
        <dbReference type="PIRSR" id="PIRSR005054-1"/>
    </source>
</evidence>
<reference evidence="8 9" key="1">
    <citation type="submission" date="2007-01" db="EMBL/GenBank/DDBJ databases">
        <authorList>
            <person name="Haygood M."/>
            <person name="Podell S."/>
            <person name="Anderson C."/>
            <person name="Hopkinson B."/>
            <person name="Roe K."/>
            <person name="Barbeau K."/>
            <person name="Gaasterland T."/>
            <person name="Ferriera S."/>
            <person name="Johnson J."/>
            <person name="Kravitz S."/>
            <person name="Beeson K."/>
            <person name="Sutton G."/>
            <person name="Rogers Y.-H."/>
            <person name="Friedman R."/>
            <person name="Frazier M."/>
            <person name="Venter J.C."/>
        </authorList>
    </citation>
    <scope>NUCLEOTIDE SEQUENCE [LARGE SCALE GENOMIC DNA]</scope>
    <source>
        <strain evidence="8 9">ATCC 23134</strain>
    </source>
</reference>
<evidence type="ECO:0000256" key="6">
    <source>
        <dbReference type="PIRSR" id="PIRSR005054-50"/>
    </source>
</evidence>
<dbReference type="GO" id="GO:0016788">
    <property type="term" value="F:hydrolase activity, acting on ester bonds"/>
    <property type="evidence" value="ECO:0007669"/>
    <property type="project" value="InterPro"/>
</dbReference>
<keyword evidence="9" id="KW-1185">Reference proteome</keyword>
<evidence type="ECO:0000256" key="1">
    <source>
        <dbReference type="ARBA" id="ARBA00005937"/>
    </source>
</evidence>
<dbReference type="Pfam" id="PF01881">
    <property type="entry name" value="Cas_Cas6_C"/>
    <property type="match status" value="1"/>
</dbReference>
<protein>
    <recommendedName>
        <fullName evidence="4">CRISPR-associated endoribonuclease</fullName>
    </recommendedName>
</protein>
<evidence type="ECO:0000259" key="7">
    <source>
        <dbReference type="Pfam" id="PF01881"/>
    </source>
</evidence>
<dbReference type="OrthoDB" id="9797488at2"/>
<dbReference type="RefSeq" id="WP_002702614.1">
    <property type="nucleotide sequence ID" value="NZ_AAWS01000046.1"/>
</dbReference>
<evidence type="ECO:0000313" key="8">
    <source>
        <dbReference type="EMBL" id="EAY25595.1"/>
    </source>
</evidence>